<dbReference type="AlphaFoldDB" id="R0HGZ3"/>
<dbReference type="PANTHER" id="PTHR31286:SF132">
    <property type="entry name" value="DUF4283 DOMAIN-CONTAINING PROTEIN"/>
    <property type="match status" value="1"/>
</dbReference>
<dbReference type="InterPro" id="IPR025558">
    <property type="entry name" value="DUF4283"/>
</dbReference>
<keyword evidence="5" id="KW-1185">Reference proteome</keyword>
<dbReference type="EMBL" id="KB870808">
    <property type="protein sequence ID" value="EOA28939.1"/>
    <property type="molecule type" value="Genomic_DNA"/>
</dbReference>
<feature type="domain" description="DUF4283" evidence="2">
    <location>
        <begin position="36"/>
        <end position="118"/>
    </location>
</feature>
<feature type="region of interest" description="Disordered" evidence="1">
    <location>
        <begin position="325"/>
        <end position="468"/>
    </location>
</feature>
<dbReference type="InterPro" id="IPR025836">
    <property type="entry name" value="Zn_knuckle_CX2CX4HX4C"/>
</dbReference>
<feature type="compositionally biased region" description="Basic and acidic residues" evidence="1">
    <location>
        <begin position="279"/>
        <end position="293"/>
    </location>
</feature>
<evidence type="ECO:0000313" key="4">
    <source>
        <dbReference type="EMBL" id="EOA28939.1"/>
    </source>
</evidence>
<accession>R0HGZ3</accession>
<feature type="compositionally biased region" description="Acidic residues" evidence="1">
    <location>
        <begin position="435"/>
        <end position="449"/>
    </location>
</feature>
<feature type="region of interest" description="Disordered" evidence="1">
    <location>
        <begin position="576"/>
        <end position="752"/>
    </location>
</feature>
<feature type="compositionally biased region" description="Acidic residues" evidence="1">
    <location>
        <begin position="576"/>
        <end position="595"/>
    </location>
</feature>
<reference evidence="5" key="1">
    <citation type="journal article" date="2013" name="Nat. Genet.">
        <title>The Capsella rubella genome and the genomic consequences of rapid mating system evolution.</title>
        <authorList>
            <person name="Slotte T."/>
            <person name="Hazzouri K.M."/>
            <person name="Agren J.A."/>
            <person name="Koenig D."/>
            <person name="Maumus F."/>
            <person name="Guo Y.L."/>
            <person name="Steige K."/>
            <person name="Platts A.E."/>
            <person name="Escobar J.S."/>
            <person name="Newman L.K."/>
            <person name="Wang W."/>
            <person name="Mandakova T."/>
            <person name="Vello E."/>
            <person name="Smith L.M."/>
            <person name="Henz S.R."/>
            <person name="Steffen J."/>
            <person name="Takuno S."/>
            <person name="Brandvain Y."/>
            <person name="Coop G."/>
            <person name="Andolfatto P."/>
            <person name="Hu T.T."/>
            <person name="Blanchette M."/>
            <person name="Clark R.M."/>
            <person name="Quesneville H."/>
            <person name="Nordborg M."/>
            <person name="Gaut B.S."/>
            <person name="Lysak M.A."/>
            <person name="Jenkins J."/>
            <person name="Grimwood J."/>
            <person name="Chapman J."/>
            <person name="Prochnik S."/>
            <person name="Shu S."/>
            <person name="Rokhsar D."/>
            <person name="Schmutz J."/>
            <person name="Weigel D."/>
            <person name="Wright S.I."/>
        </authorList>
    </citation>
    <scope>NUCLEOTIDE SEQUENCE [LARGE SCALE GENOMIC DNA]</scope>
    <source>
        <strain evidence="5">cv. Monte Gargano</strain>
    </source>
</reference>
<dbReference type="Pfam" id="PF14111">
    <property type="entry name" value="DUF4283"/>
    <property type="match status" value="1"/>
</dbReference>
<dbReference type="PANTHER" id="PTHR31286">
    <property type="entry name" value="GLYCINE-RICH CELL WALL STRUCTURAL PROTEIN 1.8-LIKE"/>
    <property type="match status" value="1"/>
</dbReference>
<evidence type="ECO:0000256" key="1">
    <source>
        <dbReference type="SAM" id="MobiDB-lite"/>
    </source>
</evidence>
<feature type="compositionally biased region" description="Basic and acidic residues" evidence="1">
    <location>
        <begin position="726"/>
        <end position="739"/>
    </location>
</feature>
<evidence type="ECO:0000259" key="3">
    <source>
        <dbReference type="Pfam" id="PF14392"/>
    </source>
</evidence>
<feature type="compositionally biased region" description="Basic residues" evidence="1">
    <location>
        <begin position="403"/>
        <end position="412"/>
    </location>
</feature>
<evidence type="ECO:0008006" key="6">
    <source>
        <dbReference type="Google" id="ProtNLM"/>
    </source>
</evidence>
<sequence>MSNNKGRSSDSRHGVSSDEDEPVILPALDNEALSRRFRLTLIGRVFHTGGRSMEAFLAVMPSPGIWDVEGRVRGFDLGNGRFHFNFECEEDLLKVLRKRPCHFNKWTFSLERWELNFQEDLLNFVNFWVKVRDLPLRCWVDAAFHGIGSSLGNVVEVDTTEGRVLVSVDVTKPLKFKKRVVSDNGDEVWVSLSYEKLFRYCFHCFMISHEDRECPLLSDSQRQLNRERRLASSKDSQPRSDDAGSNASRREVSPRENERHIEGFSRARHGSETTLGIGSDRRQPSRLARRDFPFDTRRVQRNLYLSKEIPRVEESRNPVWKRIGSSAKESTRIRESSTLSSSDSRKKPDEVIGDSSHHTASRRESSFARSGRKESRMPIRRRDSPLRIRSPSRDEPSLEQWRSARRPPRHQPSRTGAAEKSKKFEDKGKGKIQVSDDDLLDEDDVDAEVDPVNPVPADFEFGSGSGSRATEVEVRAPAAAIVPADVVEQLPCPSADAQIDDAGLSDWAEEENQDFEVHCTQNGDSIPSDWETLAEEFGHEIPDREMTEEDVLFMAEMEKEMILDGLLENDDLLGDDLLDAEEPDKDTEALMEVDDSQERTISEQILPISHSRLPVPATSSSPTSKRAMSPSAGRISLRPNQMNGPSPQKRACSDAHTMGPVSSMMGSKKAVPSSPKVNKAASRKLKLFGGKSSPKKRSSSGAPGSRAGSQPPVHTGTQVARSEILTSKKNEVTAPKPRDGEEEPQISPASPP</sequence>
<evidence type="ECO:0000259" key="2">
    <source>
        <dbReference type="Pfam" id="PF14111"/>
    </source>
</evidence>
<feature type="compositionally biased region" description="Polar residues" evidence="1">
    <location>
        <begin position="715"/>
        <end position="725"/>
    </location>
</feature>
<organism evidence="4 5">
    <name type="scientific">Capsella rubella</name>
    <dbReference type="NCBI Taxonomy" id="81985"/>
    <lineage>
        <taxon>Eukaryota</taxon>
        <taxon>Viridiplantae</taxon>
        <taxon>Streptophyta</taxon>
        <taxon>Embryophyta</taxon>
        <taxon>Tracheophyta</taxon>
        <taxon>Spermatophyta</taxon>
        <taxon>Magnoliopsida</taxon>
        <taxon>eudicotyledons</taxon>
        <taxon>Gunneridae</taxon>
        <taxon>Pentapetalae</taxon>
        <taxon>rosids</taxon>
        <taxon>malvids</taxon>
        <taxon>Brassicales</taxon>
        <taxon>Brassicaceae</taxon>
        <taxon>Camelineae</taxon>
        <taxon>Capsella</taxon>
    </lineage>
</organism>
<dbReference type="Proteomes" id="UP000029121">
    <property type="component" value="Unassembled WGS sequence"/>
</dbReference>
<feature type="compositionally biased region" description="Basic and acidic residues" evidence="1">
    <location>
        <begin position="343"/>
        <end position="396"/>
    </location>
</feature>
<feature type="region of interest" description="Disordered" evidence="1">
    <location>
        <begin position="225"/>
        <end position="293"/>
    </location>
</feature>
<dbReference type="InterPro" id="IPR040256">
    <property type="entry name" value="At4g02000-like"/>
</dbReference>
<evidence type="ECO:0000313" key="5">
    <source>
        <dbReference type="Proteomes" id="UP000029121"/>
    </source>
</evidence>
<feature type="compositionally biased region" description="Basic and acidic residues" evidence="1">
    <location>
        <begin position="225"/>
        <end position="271"/>
    </location>
</feature>
<name>R0HGZ3_9BRAS</name>
<feature type="compositionally biased region" description="Polar residues" evidence="1">
    <location>
        <begin position="617"/>
        <end position="626"/>
    </location>
</feature>
<dbReference type="eggNOG" id="KOG1075">
    <property type="taxonomic scope" value="Eukaryota"/>
</dbReference>
<protein>
    <recommendedName>
        <fullName evidence="6">DUF4283 domain-containing protein</fullName>
    </recommendedName>
</protein>
<feature type="compositionally biased region" description="Basic and acidic residues" evidence="1">
    <location>
        <begin position="417"/>
        <end position="429"/>
    </location>
</feature>
<feature type="compositionally biased region" description="Low complexity" evidence="1">
    <location>
        <begin position="699"/>
        <end position="709"/>
    </location>
</feature>
<feature type="domain" description="Zinc knuckle CX2CX4HX4C" evidence="3">
    <location>
        <begin position="168"/>
        <end position="215"/>
    </location>
</feature>
<dbReference type="Pfam" id="PF14392">
    <property type="entry name" value="zf-CCHC_4"/>
    <property type="match status" value="1"/>
</dbReference>
<gene>
    <name evidence="4" type="ORF">CARUB_v10025187mg</name>
</gene>
<proteinExistence type="predicted"/>